<evidence type="ECO:0000256" key="5">
    <source>
        <dbReference type="ARBA" id="ARBA00023136"/>
    </source>
</evidence>
<keyword evidence="5 6" id="KW-0472">Membrane</keyword>
<protein>
    <recommendedName>
        <fullName evidence="9">Polysaccharide biosynthesis protein C-terminal domain-containing protein</fullName>
    </recommendedName>
</protein>
<keyword evidence="4 6" id="KW-1133">Transmembrane helix</keyword>
<feature type="transmembrane region" description="Helical" evidence="6">
    <location>
        <begin position="103"/>
        <end position="122"/>
    </location>
</feature>
<dbReference type="AlphaFoldDB" id="A0A1G2C0A1"/>
<reference evidence="7 8" key="1">
    <citation type="journal article" date="2016" name="Nat. Commun.">
        <title>Thousands of microbial genomes shed light on interconnected biogeochemical processes in an aquifer system.</title>
        <authorList>
            <person name="Anantharaman K."/>
            <person name="Brown C.T."/>
            <person name="Hug L.A."/>
            <person name="Sharon I."/>
            <person name="Castelle C.J."/>
            <person name="Probst A.J."/>
            <person name="Thomas B.C."/>
            <person name="Singh A."/>
            <person name="Wilkins M.J."/>
            <person name="Karaoz U."/>
            <person name="Brodie E.L."/>
            <person name="Williams K.H."/>
            <person name="Hubbard S.S."/>
            <person name="Banfield J.F."/>
        </authorList>
    </citation>
    <scope>NUCLEOTIDE SEQUENCE [LARGE SCALE GENOMIC DNA]</scope>
</reference>
<gene>
    <name evidence="7" type="ORF">A2406_04585</name>
</gene>
<feature type="transmembrane region" description="Helical" evidence="6">
    <location>
        <begin position="128"/>
        <end position="150"/>
    </location>
</feature>
<proteinExistence type="predicted"/>
<evidence type="ECO:0000313" key="8">
    <source>
        <dbReference type="Proteomes" id="UP000177626"/>
    </source>
</evidence>
<evidence type="ECO:0000313" key="7">
    <source>
        <dbReference type="EMBL" id="OGY94852.1"/>
    </source>
</evidence>
<evidence type="ECO:0000256" key="2">
    <source>
        <dbReference type="ARBA" id="ARBA00022475"/>
    </source>
</evidence>
<keyword evidence="2" id="KW-1003">Cell membrane</keyword>
<evidence type="ECO:0000256" key="3">
    <source>
        <dbReference type="ARBA" id="ARBA00022692"/>
    </source>
</evidence>
<feature type="transmembrane region" description="Helical" evidence="6">
    <location>
        <begin position="245"/>
        <end position="266"/>
    </location>
</feature>
<evidence type="ECO:0000256" key="1">
    <source>
        <dbReference type="ARBA" id="ARBA00004651"/>
    </source>
</evidence>
<evidence type="ECO:0008006" key="9">
    <source>
        <dbReference type="Google" id="ProtNLM"/>
    </source>
</evidence>
<dbReference type="EMBL" id="MHKQ01000002">
    <property type="protein sequence ID" value="OGY94852.1"/>
    <property type="molecule type" value="Genomic_DNA"/>
</dbReference>
<feature type="transmembrane region" description="Helical" evidence="6">
    <location>
        <begin position="170"/>
        <end position="195"/>
    </location>
</feature>
<organism evidence="7 8">
    <name type="scientific">Candidatus Komeilibacteria bacterium RIFOXYC1_FULL_37_11</name>
    <dbReference type="NCBI Taxonomy" id="1798555"/>
    <lineage>
        <taxon>Bacteria</taxon>
        <taxon>Candidatus Komeiliibacteriota</taxon>
    </lineage>
</organism>
<feature type="transmembrane region" description="Helical" evidence="6">
    <location>
        <begin position="334"/>
        <end position="356"/>
    </location>
</feature>
<feature type="transmembrane region" description="Helical" evidence="6">
    <location>
        <begin position="61"/>
        <end position="83"/>
    </location>
</feature>
<dbReference type="PANTHER" id="PTHR30250:SF26">
    <property type="entry name" value="PSMA PROTEIN"/>
    <property type="match status" value="1"/>
</dbReference>
<dbReference type="InterPro" id="IPR050833">
    <property type="entry name" value="Poly_Biosynth_Transport"/>
</dbReference>
<evidence type="ECO:0000256" key="4">
    <source>
        <dbReference type="ARBA" id="ARBA00022989"/>
    </source>
</evidence>
<dbReference type="Pfam" id="PF01943">
    <property type="entry name" value="Polysacc_synt"/>
    <property type="match status" value="1"/>
</dbReference>
<feature type="transmembrane region" description="Helical" evidence="6">
    <location>
        <begin position="300"/>
        <end position="322"/>
    </location>
</feature>
<accession>A0A1G2C0A1</accession>
<sequence>MLKDFVYKLLRRSEKYTRTDMVYLAKGGFWLSVGQGISATASFVLAIIFANLLPKETYGDYKYILSVAALIGIFTLPGINTAVTQSIAKGEKISVKDLTLYKIKYGLIASLISLGIALYYFLNDRLYFSLAFIAVAMFLPLAEAFTLYSATLNGRQLFKKITGKNSIVKILHSLIILGVIFVTKNIFIITLIYFVGLLMSRYLVSYLTAKEIPDDNVKNQPIKKYGLALTIAESVNTLSAQADKLLVYLYLGPVQLAIYFMAITPVDQVKQIVKNIVPLTLPKLSQRSAQELDKSLSHKLIMTAILGSVLMAIYIILAPFFFKYFVPQYISSMPFSILFSIMILLQSISSVMASLLRSQKMIDIIQKNTWVQNISLIVLMFCLGYYYGIFGIIIAKLLSMLISIILRTCLWKKAVNKKM</sequence>
<dbReference type="PANTHER" id="PTHR30250">
    <property type="entry name" value="PST FAMILY PREDICTED COLANIC ACID TRANSPORTER"/>
    <property type="match status" value="1"/>
</dbReference>
<feature type="transmembrane region" description="Helical" evidence="6">
    <location>
        <begin position="21"/>
        <end position="49"/>
    </location>
</feature>
<dbReference type="GO" id="GO:0005886">
    <property type="term" value="C:plasma membrane"/>
    <property type="evidence" value="ECO:0007669"/>
    <property type="project" value="UniProtKB-SubCell"/>
</dbReference>
<comment type="subcellular location">
    <subcellularLocation>
        <location evidence="1">Cell membrane</location>
        <topology evidence="1">Multi-pass membrane protein</topology>
    </subcellularLocation>
</comment>
<keyword evidence="3 6" id="KW-0812">Transmembrane</keyword>
<comment type="caution">
    <text evidence="7">The sequence shown here is derived from an EMBL/GenBank/DDBJ whole genome shotgun (WGS) entry which is preliminary data.</text>
</comment>
<dbReference type="InterPro" id="IPR002797">
    <property type="entry name" value="Polysacc_synth"/>
</dbReference>
<name>A0A1G2C0A1_9BACT</name>
<dbReference type="Proteomes" id="UP000177626">
    <property type="component" value="Unassembled WGS sequence"/>
</dbReference>
<feature type="transmembrane region" description="Helical" evidence="6">
    <location>
        <begin position="368"/>
        <end position="387"/>
    </location>
</feature>
<evidence type="ECO:0000256" key="6">
    <source>
        <dbReference type="SAM" id="Phobius"/>
    </source>
</evidence>